<proteinExistence type="predicted"/>
<evidence type="ECO:0000313" key="1">
    <source>
        <dbReference type="EMBL" id="PON43285.1"/>
    </source>
</evidence>
<keyword evidence="2" id="KW-1185">Reference proteome</keyword>
<dbReference type="EMBL" id="JXTB01000374">
    <property type="protein sequence ID" value="PON43285.1"/>
    <property type="molecule type" value="Genomic_DNA"/>
</dbReference>
<comment type="caution">
    <text evidence="1">The sequence shown here is derived from an EMBL/GenBank/DDBJ whole genome shotgun (WGS) entry which is preliminary data.</text>
</comment>
<dbReference type="AlphaFoldDB" id="A0A2P5B3B6"/>
<evidence type="ECO:0000313" key="2">
    <source>
        <dbReference type="Proteomes" id="UP000237105"/>
    </source>
</evidence>
<accession>A0A2P5B3B6</accession>
<organism evidence="1 2">
    <name type="scientific">Parasponia andersonii</name>
    <name type="common">Sponia andersonii</name>
    <dbReference type="NCBI Taxonomy" id="3476"/>
    <lineage>
        <taxon>Eukaryota</taxon>
        <taxon>Viridiplantae</taxon>
        <taxon>Streptophyta</taxon>
        <taxon>Embryophyta</taxon>
        <taxon>Tracheophyta</taxon>
        <taxon>Spermatophyta</taxon>
        <taxon>Magnoliopsida</taxon>
        <taxon>eudicotyledons</taxon>
        <taxon>Gunneridae</taxon>
        <taxon>Pentapetalae</taxon>
        <taxon>rosids</taxon>
        <taxon>fabids</taxon>
        <taxon>Rosales</taxon>
        <taxon>Cannabaceae</taxon>
        <taxon>Parasponia</taxon>
    </lineage>
</organism>
<name>A0A2P5B3B6_PARAD</name>
<sequence length="84" mass="9173">MFTFSDKACRRGFKYEVITAGAFEGEQDQGPVELRFIKVTTQEKAVLTAILTVIDAHATLGHGLRALQPCQEGSVCLDIVDEST</sequence>
<protein>
    <submittedName>
        <fullName evidence="1">Uncharacterized protein</fullName>
    </submittedName>
</protein>
<gene>
    <name evidence="1" type="ORF">PanWU01x14_274830</name>
</gene>
<dbReference type="Proteomes" id="UP000237105">
    <property type="component" value="Unassembled WGS sequence"/>
</dbReference>
<reference evidence="2" key="1">
    <citation type="submission" date="2016-06" db="EMBL/GenBank/DDBJ databases">
        <title>Parallel loss of symbiosis genes in relatives of nitrogen-fixing non-legume Parasponia.</title>
        <authorList>
            <person name="Van Velzen R."/>
            <person name="Holmer R."/>
            <person name="Bu F."/>
            <person name="Rutten L."/>
            <person name="Van Zeijl A."/>
            <person name="Liu W."/>
            <person name="Santuari L."/>
            <person name="Cao Q."/>
            <person name="Sharma T."/>
            <person name="Shen D."/>
            <person name="Roswanjaya Y."/>
            <person name="Wardhani T."/>
            <person name="Kalhor M.S."/>
            <person name="Jansen J."/>
            <person name="Van den Hoogen J."/>
            <person name="Gungor B."/>
            <person name="Hartog M."/>
            <person name="Hontelez J."/>
            <person name="Verver J."/>
            <person name="Yang W.-C."/>
            <person name="Schijlen E."/>
            <person name="Repin R."/>
            <person name="Schilthuizen M."/>
            <person name="Schranz E."/>
            <person name="Heidstra R."/>
            <person name="Miyata K."/>
            <person name="Fedorova E."/>
            <person name="Kohlen W."/>
            <person name="Bisseling T."/>
            <person name="Smit S."/>
            <person name="Geurts R."/>
        </authorList>
    </citation>
    <scope>NUCLEOTIDE SEQUENCE [LARGE SCALE GENOMIC DNA]</scope>
    <source>
        <strain evidence="2">cv. WU1-14</strain>
    </source>
</reference>